<accession>A0ACB6Z932</accession>
<comment type="caution">
    <text evidence="1">The sequence shown here is derived from an EMBL/GenBank/DDBJ whole genome shotgun (WGS) entry which is preliminary data.</text>
</comment>
<proteinExistence type="predicted"/>
<protein>
    <submittedName>
        <fullName evidence="1">Uncharacterized protein</fullName>
    </submittedName>
</protein>
<evidence type="ECO:0000313" key="1">
    <source>
        <dbReference type="EMBL" id="KAF9646009.1"/>
    </source>
</evidence>
<gene>
    <name evidence="1" type="ORF">BDM02DRAFT_367302</name>
</gene>
<organism evidence="1 2">
    <name type="scientific">Thelephora ganbajun</name>
    <name type="common">Ganba fungus</name>
    <dbReference type="NCBI Taxonomy" id="370292"/>
    <lineage>
        <taxon>Eukaryota</taxon>
        <taxon>Fungi</taxon>
        <taxon>Dikarya</taxon>
        <taxon>Basidiomycota</taxon>
        <taxon>Agaricomycotina</taxon>
        <taxon>Agaricomycetes</taxon>
        <taxon>Thelephorales</taxon>
        <taxon>Thelephoraceae</taxon>
        <taxon>Thelephora</taxon>
    </lineage>
</organism>
<dbReference type="EMBL" id="MU118070">
    <property type="protein sequence ID" value="KAF9646009.1"/>
    <property type="molecule type" value="Genomic_DNA"/>
</dbReference>
<sequence length="382" mass="43422">MVVEHIHRVILVHGHPRRHTRRALEIILVLVEKATLPLVDAAWINELLKSASGGGMDDGEFALFLRLSARKKEEDATADADAPDDQGHVRVRGSETDPQGAVTPEPQTPEETTFSAIMRNVKACSEQEGWQDEAVYGGLIAIRDIPRLGSCLPEVGFLETLSDAMEETKPFRVRKAAYDVVSVARHGWLRSTELREKLMELDFPRRLHSVVTETRRSDHQLSFLKMTEILSEDKDWHSYLRGAMDIWLPFRHEGSHQALRIFCNICQLSLPEYDGHNPPLDKLLEKLVEDDWGRVPGRHAKDLSANLLQPLAEVTKQLKDLLFGESDREAVLDMVKRVIPSLEKRRDDGYEGPGEDIREIINDLLERLRVPMQSTSRRSTDL</sequence>
<reference evidence="1" key="2">
    <citation type="journal article" date="2020" name="Nat. Commun.">
        <title>Large-scale genome sequencing of mycorrhizal fungi provides insights into the early evolution of symbiotic traits.</title>
        <authorList>
            <person name="Miyauchi S."/>
            <person name="Kiss E."/>
            <person name="Kuo A."/>
            <person name="Drula E."/>
            <person name="Kohler A."/>
            <person name="Sanchez-Garcia M."/>
            <person name="Morin E."/>
            <person name="Andreopoulos B."/>
            <person name="Barry K.W."/>
            <person name="Bonito G."/>
            <person name="Buee M."/>
            <person name="Carver A."/>
            <person name="Chen C."/>
            <person name="Cichocki N."/>
            <person name="Clum A."/>
            <person name="Culley D."/>
            <person name="Crous P.W."/>
            <person name="Fauchery L."/>
            <person name="Girlanda M."/>
            <person name="Hayes R.D."/>
            <person name="Keri Z."/>
            <person name="LaButti K."/>
            <person name="Lipzen A."/>
            <person name="Lombard V."/>
            <person name="Magnuson J."/>
            <person name="Maillard F."/>
            <person name="Murat C."/>
            <person name="Nolan M."/>
            <person name="Ohm R.A."/>
            <person name="Pangilinan J."/>
            <person name="Pereira M.F."/>
            <person name="Perotto S."/>
            <person name="Peter M."/>
            <person name="Pfister S."/>
            <person name="Riley R."/>
            <person name="Sitrit Y."/>
            <person name="Stielow J.B."/>
            <person name="Szollosi G."/>
            <person name="Zifcakova L."/>
            <person name="Stursova M."/>
            <person name="Spatafora J.W."/>
            <person name="Tedersoo L."/>
            <person name="Vaario L.M."/>
            <person name="Yamada A."/>
            <person name="Yan M."/>
            <person name="Wang P."/>
            <person name="Xu J."/>
            <person name="Bruns T."/>
            <person name="Baldrian P."/>
            <person name="Vilgalys R."/>
            <person name="Dunand C."/>
            <person name="Henrissat B."/>
            <person name="Grigoriev I.V."/>
            <person name="Hibbett D."/>
            <person name="Nagy L.G."/>
            <person name="Martin F.M."/>
        </authorList>
    </citation>
    <scope>NUCLEOTIDE SEQUENCE</scope>
    <source>
        <strain evidence="1">P2</strain>
    </source>
</reference>
<reference evidence="1" key="1">
    <citation type="submission" date="2019-10" db="EMBL/GenBank/DDBJ databases">
        <authorList>
            <consortium name="DOE Joint Genome Institute"/>
            <person name="Kuo A."/>
            <person name="Miyauchi S."/>
            <person name="Kiss E."/>
            <person name="Drula E."/>
            <person name="Kohler A."/>
            <person name="Sanchez-Garcia M."/>
            <person name="Andreopoulos B."/>
            <person name="Barry K.W."/>
            <person name="Bonito G."/>
            <person name="Buee M."/>
            <person name="Carver A."/>
            <person name="Chen C."/>
            <person name="Cichocki N."/>
            <person name="Clum A."/>
            <person name="Culley D."/>
            <person name="Crous P.W."/>
            <person name="Fauchery L."/>
            <person name="Girlanda M."/>
            <person name="Hayes R."/>
            <person name="Keri Z."/>
            <person name="Labutti K."/>
            <person name="Lipzen A."/>
            <person name="Lombard V."/>
            <person name="Magnuson J."/>
            <person name="Maillard F."/>
            <person name="Morin E."/>
            <person name="Murat C."/>
            <person name="Nolan M."/>
            <person name="Ohm R."/>
            <person name="Pangilinan J."/>
            <person name="Pereira M."/>
            <person name="Perotto S."/>
            <person name="Peter M."/>
            <person name="Riley R."/>
            <person name="Sitrit Y."/>
            <person name="Stielow B."/>
            <person name="Szollosi G."/>
            <person name="Zifcakova L."/>
            <person name="Stursova M."/>
            <person name="Spatafora J.W."/>
            <person name="Tedersoo L."/>
            <person name="Vaario L.-M."/>
            <person name="Yamada A."/>
            <person name="Yan M."/>
            <person name="Wang P."/>
            <person name="Xu J."/>
            <person name="Bruns T."/>
            <person name="Baldrian P."/>
            <person name="Vilgalys R."/>
            <person name="Henrissat B."/>
            <person name="Grigoriev I.V."/>
            <person name="Hibbett D."/>
            <person name="Nagy L.G."/>
            <person name="Martin F.M."/>
        </authorList>
    </citation>
    <scope>NUCLEOTIDE SEQUENCE</scope>
    <source>
        <strain evidence="1">P2</strain>
    </source>
</reference>
<name>A0ACB6Z932_THEGA</name>
<dbReference type="Proteomes" id="UP000886501">
    <property type="component" value="Unassembled WGS sequence"/>
</dbReference>
<keyword evidence="2" id="KW-1185">Reference proteome</keyword>
<evidence type="ECO:0000313" key="2">
    <source>
        <dbReference type="Proteomes" id="UP000886501"/>
    </source>
</evidence>